<dbReference type="EMBL" id="STFF01000002">
    <property type="protein sequence ID" value="THU40398.1"/>
    <property type="molecule type" value="Genomic_DNA"/>
</dbReference>
<dbReference type="OrthoDB" id="659936at2"/>
<dbReference type="Gene3D" id="3.40.630.30">
    <property type="match status" value="1"/>
</dbReference>
<keyword evidence="1" id="KW-0808">Transferase</keyword>
<proteinExistence type="predicted"/>
<protein>
    <submittedName>
        <fullName evidence="1">Acetyltransferase</fullName>
    </submittedName>
</protein>
<comment type="caution">
    <text evidence="1">The sequence shown here is derived from an EMBL/GenBank/DDBJ whole genome shotgun (WGS) entry which is preliminary data.</text>
</comment>
<dbReference type="Proteomes" id="UP000306918">
    <property type="component" value="Unassembled WGS sequence"/>
</dbReference>
<sequence length="203" mass="22926">MTTSSPNSLCQSLNVRNVQPIVLHKELMPDCRISLRPVCIHSNNDINAIHEWLSDGSPGHLPVDQLRVFFILLAECTYAQAFMVLLNDDTPIGQFEVYQVLQDELKDSVNGGEGDYRIYIPVMPVIASFPDITIQIIQTCLHFFFSCSEVKRVFWVIPVNDKERIKVAIKAGFRIFKPAREVAIDGDQPANVYQCTLANFLNA</sequence>
<dbReference type="RefSeq" id="WP_136577151.1">
    <property type="nucleotide sequence ID" value="NZ_STFF01000002.1"/>
</dbReference>
<evidence type="ECO:0000313" key="1">
    <source>
        <dbReference type="EMBL" id="THU40398.1"/>
    </source>
</evidence>
<name>A0A4S8HXD2_9BACT</name>
<evidence type="ECO:0000313" key="2">
    <source>
        <dbReference type="Proteomes" id="UP000306918"/>
    </source>
</evidence>
<dbReference type="AlphaFoldDB" id="A0A4S8HXD2"/>
<dbReference type="InterPro" id="IPR016181">
    <property type="entry name" value="Acyl_CoA_acyltransferase"/>
</dbReference>
<keyword evidence="2" id="KW-1185">Reference proteome</keyword>
<dbReference type="GO" id="GO:0016740">
    <property type="term" value="F:transferase activity"/>
    <property type="evidence" value="ECO:0007669"/>
    <property type="project" value="UniProtKB-KW"/>
</dbReference>
<gene>
    <name evidence="1" type="ORF">FAM09_11065</name>
</gene>
<organism evidence="1 2">
    <name type="scientific">Niastella caeni</name>
    <dbReference type="NCBI Taxonomy" id="2569763"/>
    <lineage>
        <taxon>Bacteria</taxon>
        <taxon>Pseudomonadati</taxon>
        <taxon>Bacteroidota</taxon>
        <taxon>Chitinophagia</taxon>
        <taxon>Chitinophagales</taxon>
        <taxon>Chitinophagaceae</taxon>
        <taxon>Niastella</taxon>
    </lineage>
</organism>
<dbReference type="Pfam" id="PF13523">
    <property type="entry name" value="Acetyltransf_8"/>
    <property type="match status" value="1"/>
</dbReference>
<reference evidence="1 2" key="1">
    <citation type="submission" date="2019-04" db="EMBL/GenBank/DDBJ databases">
        <title>Niastella caeni sp. nov., isolated from activated sludge.</title>
        <authorList>
            <person name="Sheng M."/>
        </authorList>
    </citation>
    <scope>NUCLEOTIDE SEQUENCE [LARGE SCALE GENOMIC DNA]</scope>
    <source>
        <strain evidence="1 2">HX-2-15</strain>
    </source>
</reference>
<accession>A0A4S8HXD2</accession>
<dbReference type="SUPFAM" id="SSF55729">
    <property type="entry name" value="Acyl-CoA N-acyltransferases (Nat)"/>
    <property type="match status" value="1"/>
</dbReference>